<feature type="domain" description="Calmodulin-binding" evidence="2">
    <location>
        <begin position="263"/>
        <end position="411"/>
    </location>
</feature>
<proteinExistence type="predicted"/>
<dbReference type="InterPro" id="IPR012417">
    <property type="entry name" value="CaM-bd_dom_pln"/>
</dbReference>
<feature type="region of interest" description="Disordered" evidence="1">
    <location>
        <begin position="21"/>
        <end position="57"/>
    </location>
</feature>
<reference evidence="3 4" key="1">
    <citation type="journal article" date="2019" name="Plant Biotechnol. J.">
        <title>The red bayberry genome and genetic basis of sex determination.</title>
        <authorList>
            <person name="Jia H.M."/>
            <person name="Jia H.J."/>
            <person name="Cai Q.L."/>
            <person name="Wang Y."/>
            <person name="Zhao H.B."/>
            <person name="Yang W.F."/>
            <person name="Wang G.Y."/>
            <person name="Li Y.H."/>
            <person name="Zhan D.L."/>
            <person name="Shen Y.T."/>
            <person name="Niu Q.F."/>
            <person name="Chang L."/>
            <person name="Qiu J."/>
            <person name="Zhao L."/>
            <person name="Xie H.B."/>
            <person name="Fu W.Y."/>
            <person name="Jin J."/>
            <person name="Li X.W."/>
            <person name="Jiao Y."/>
            <person name="Zhou C.C."/>
            <person name="Tu T."/>
            <person name="Chai C.Y."/>
            <person name="Gao J.L."/>
            <person name="Fan L.J."/>
            <person name="van de Weg E."/>
            <person name="Wang J.Y."/>
            <person name="Gao Z.S."/>
        </authorList>
    </citation>
    <scope>NUCLEOTIDE SEQUENCE [LARGE SCALE GENOMIC DNA]</scope>
    <source>
        <tissue evidence="3">Leaves</tissue>
    </source>
</reference>
<gene>
    <name evidence="3" type="ORF">CJ030_MR4G020643</name>
</gene>
<feature type="compositionally biased region" description="Low complexity" evidence="1">
    <location>
        <begin position="174"/>
        <end position="186"/>
    </location>
</feature>
<dbReference type="AlphaFoldDB" id="A0A6A1VVH9"/>
<keyword evidence="4" id="KW-1185">Reference proteome</keyword>
<protein>
    <recommendedName>
        <fullName evidence="2">Calmodulin-binding domain-containing protein</fullName>
    </recommendedName>
</protein>
<dbReference type="PANTHER" id="PTHR33349:SF41">
    <property type="entry name" value="EMB|CAB62594.1"/>
    <property type="match status" value="1"/>
</dbReference>
<dbReference type="GO" id="GO:0005516">
    <property type="term" value="F:calmodulin binding"/>
    <property type="evidence" value="ECO:0007669"/>
    <property type="project" value="InterPro"/>
</dbReference>
<evidence type="ECO:0000259" key="2">
    <source>
        <dbReference type="SMART" id="SM01054"/>
    </source>
</evidence>
<dbReference type="OrthoDB" id="766386at2759"/>
<dbReference type="PANTHER" id="PTHR33349">
    <property type="entry name" value="EMB|CAB62594.1"/>
    <property type="match status" value="1"/>
</dbReference>
<dbReference type="Proteomes" id="UP000516437">
    <property type="component" value="Chromosome 4"/>
</dbReference>
<accession>A0A6A1VVH9</accession>
<feature type="compositionally biased region" description="Polar residues" evidence="1">
    <location>
        <begin position="158"/>
        <end position="173"/>
    </location>
</feature>
<feature type="region of interest" description="Disordered" evidence="1">
    <location>
        <begin position="336"/>
        <end position="357"/>
    </location>
</feature>
<dbReference type="Pfam" id="PF07839">
    <property type="entry name" value="CaM_binding"/>
    <property type="match status" value="1"/>
</dbReference>
<evidence type="ECO:0000313" key="3">
    <source>
        <dbReference type="EMBL" id="KAB1216783.1"/>
    </source>
</evidence>
<dbReference type="SMART" id="SM01054">
    <property type="entry name" value="CaM_binding"/>
    <property type="match status" value="1"/>
</dbReference>
<feature type="compositionally biased region" description="Low complexity" evidence="1">
    <location>
        <begin position="336"/>
        <end position="346"/>
    </location>
</feature>
<evidence type="ECO:0000313" key="4">
    <source>
        <dbReference type="Proteomes" id="UP000516437"/>
    </source>
</evidence>
<organism evidence="3 4">
    <name type="scientific">Morella rubra</name>
    <name type="common">Chinese bayberry</name>
    <dbReference type="NCBI Taxonomy" id="262757"/>
    <lineage>
        <taxon>Eukaryota</taxon>
        <taxon>Viridiplantae</taxon>
        <taxon>Streptophyta</taxon>
        <taxon>Embryophyta</taxon>
        <taxon>Tracheophyta</taxon>
        <taxon>Spermatophyta</taxon>
        <taxon>Magnoliopsida</taxon>
        <taxon>eudicotyledons</taxon>
        <taxon>Gunneridae</taxon>
        <taxon>Pentapetalae</taxon>
        <taxon>rosids</taxon>
        <taxon>fabids</taxon>
        <taxon>Fagales</taxon>
        <taxon>Myricaceae</taxon>
        <taxon>Morella</taxon>
    </lineage>
</organism>
<name>A0A6A1VVH9_9ROSI</name>
<comment type="caution">
    <text evidence="3">The sequence shown here is derived from an EMBL/GenBank/DDBJ whole genome shotgun (WGS) entry which is preliminary data.</text>
</comment>
<dbReference type="EMBL" id="RXIC02000022">
    <property type="protein sequence ID" value="KAB1216783.1"/>
    <property type="molecule type" value="Genomic_DNA"/>
</dbReference>
<feature type="region of interest" description="Disordered" evidence="1">
    <location>
        <begin position="127"/>
        <end position="187"/>
    </location>
</feature>
<evidence type="ECO:0000256" key="1">
    <source>
        <dbReference type="SAM" id="MobiDB-lite"/>
    </source>
</evidence>
<sequence>MVSAKDGEVQVIDKDITSAERKKRLAISPKHRSDSKIQKPSDPLVTTVEVSSSTEEETAALEKVLSPAKEIDISVDNGCDQNLKPRQSKTFSLPAERIKGKQLSIEDVPEKTLYIIEESTVKRTVKPSQNHVHITNLPPSPKDKILKHAPKGIRSSRLPPSSEKNNLRSNGTGVNVNNSPPSSSVSFGSQSLMNKRFGTHSARSSLSFLSLSSTSLFPPEPSNNKEHGTNIRGSEDQVANAKVKYKSGPKRGGRVSSGNKVFPAQKVKFFRGKMVELRSENSTPRRLKFRGVRLLGETQNTKDDMRKSSIWRKQIKGQVRDTTLKSGEDFQRRCSLGGTTRRSSGSKQIDEIENGTETKSQKAVLRHQFVEGKKDTESLYNNVIEETASKLVVTRKSKVKALVGVFGTVISLQDNRSSGRTIKC</sequence>